<proteinExistence type="predicted"/>
<evidence type="ECO:0000313" key="3">
    <source>
        <dbReference type="Proteomes" id="UP000682111"/>
    </source>
</evidence>
<feature type="transmembrane region" description="Helical" evidence="1">
    <location>
        <begin position="106"/>
        <end position="127"/>
    </location>
</feature>
<sequence>MKGKQLSRFSSFLMIISAILVMLALFFPWWRMEFFAPQYPEGLNIIVYPDHLEGELEQINGLNHYIGMAQFNEESFPELNYLPYLIGGLSILVLLGAFIRKKAYLISLIASFLIGGAIGVWDLWAALKEYGTNLDPMAPIEMEPFVPPIIGENVVANFTTYSLLGTGAYLVIAAFILLLIPLWKDRKQ</sequence>
<name>A0A920BUE7_9BACI</name>
<keyword evidence="3" id="KW-1185">Reference proteome</keyword>
<organism evidence="2 3">
    <name type="scientific">Robertmurraya siralis</name>
    <dbReference type="NCBI Taxonomy" id="77777"/>
    <lineage>
        <taxon>Bacteria</taxon>
        <taxon>Bacillati</taxon>
        <taxon>Bacillota</taxon>
        <taxon>Bacilli</taxon>
        <taxon>Bacillales</taxon>
        <taxon>Bacillaceae</taxon>
        <taxon>Robertmurraya</taxon>
    </lineage>
</organism>
<protein>
    <recommendedName>
        <fullName evidence="4">Copper chaperone NosL</fullName>
    </recommendedName>
</protein>
<reference evidence="2" key="1">
    <citation type="submission" date="2021-03" db="EMBL/GenBank/DDBJ databases">
        <title>Antimicrobial resistance genes in bacteria isolated from Japanese honey, and their potential for conferring macrolide and lincosamide resistance in the American foulbrood pathogen Paenibacillus larvae.</title>
        <authorList>
            <person name="Okamoto M."/>
            <person name="Kumagai M."/>
            <person name="Kanamori H."/>
            <person name="Takamatsu D."/>
        </authorList>
    </citation>
    <scope>NUCLEOTIDE SEQUENCE</scope>
    <source>
        <strain evidence="2">J27TS8</strain>
    </source>
</reference>
<feature type="transmembrane region" description="Helical" evidence="1">
    <location>
        <begin position="12"/>
        <end position="30"/>
    </location>
</feature>
<comment type="caution">
    <text evidence="2">The sequence shown here is derived from an EMBL/GenBank/DDBJ whole genome shotgun (WGS) entry which is preliminary data.</text>
</comment>
<dbReference type="OrthoDB" id="9809859at2"/>
<gene>
    <name evidence="2" type="ORF">J27TS8_31480</name>
</gene>
<evidence type="ECO:0000313" key="2">
    <source>
        <dbReference type="EMBL" id="GIN63155.1"/>
    </source>
</evidence>
<evidence type="ECO:0008006" key="4">
    <source>
        <dbReference type="Google" id="ProtNLM"/>
    </source>
</evidence>
<dbReference type="EMBL" id="BORC01000005">
    <property type="protein sequence ID" value="GIN63155.1"/>
    <property type="molecule type" value="Genomic_DNA"/>
</dbReference>
<dbReference type="Proteomes" id="UP000682111">
    <property type="component" value="Unassembled WGS sequence"/>
</dbReference>
<feature type="transmembrane region" description="Helical" evidence="1">
    <location>
        <begin position="81"/>
        <end position="99"/>
    </location>
</feature>
<keyword evidence="1" id="KW-0812">Transmembrane</keyword>
<accession>A0A920BUE7</accession>
<dbReference type="RefSeq" id="WP_095312493.1">
    <property type="nucleotide sequence ID" value="NZ_BORC01000005.1"/>
</dbReference>
<keyword evidence="1" id="KW-1133">Transmembrane helix</keyword>
<evidence type="ECO:0000256" key="1">
    <source>
        <dbReference type="SAM" id="Phobius"/>
    </source>
</evidence>
<dbReference type="AlphaFoldDB" id="A0A920BUE7"/>
<feature type="transmembrane region" description="Helical" evidence="1">
    <location>
        <begin position="161"/>
        <end position="183"/>
    </location>
</feature>
<keyword evidence="1" id="KW-0472">Membrane</keyword>